<dbReference type="EMBL" id="JAGSPN010000007">
    <property type="protein sequence ID" value="MBR7782607.1"/>
    <property type="molecule type" value="Genomic_DNA"/>
</dbReference>
<organism evidence="3 4">
    <name type="scientific">Undibacterium luofuense</name>
    <dbReference type="NCBI Taxonomy" id="2828733"/>
    <lineage>
        <taxon>Bacteria</taxon>
        <taxon>Pseudomonadati</taxon>
        <taxon>Pseudomonadota</taxon>
        <taxon>Betaproteobacteria</taxon>
        <taxon>Burkholderiales</taxon>
        <taxon>Oxalobacteraceae</taxon>
        <taxon>Undibacterium</taxon>
    </lineage>
</organism>
<proteinExistence type="predicted"/>
<dbReference type="Gene3D" id="3.30.160.390">
    <property type="entry name" value="Integrase, DNA-binding domain"/>
    <property type="match status" value="1"/>
</dbReference>
<feature type="coiled-coil region" evidence="1">
    <location>
        <begin position="97"/>
        <end position="144"/>
    </location>
</feature>
<evidence type="ECO:0000313" key="4">
    <source>
        <dbReference type="Proteomes" id="UP000680067"/>
    </source>
</evidence>
<keyword evidence="4" id="KW-1185">Reference proteome</keyword>
<dbReference type="InterPro" id="IPR025166">
    <property type="entry name" value="Integrase_DNA_bind_dom"/>
</dbReference>
<dbReference type="InterPro" id="IPR038488">
    <property type="entry name" value="Integrase_DNA-bd_sf"/>
</dbReference>
<sequence>MIKPDGLPYIPKRIVIEEKREKKRIARIESKEQFELALNQFLDTKKYENSKAGSKLNLGDGLSLHVSKNKIMKFYFIYCIHGSGSTSPIGKYPTISFDEARSNADELKKELLEEKGNSAKLKFRQNIKNKSKKLEIEKSNENEIQKLSKIFFALIKNIEKIKNYYELEINAAIYLILHFPEYGIETLRMQKDLFKCPPFIRTVLQKHEYDYIDDILDFKTKSIIATNSNGADVRDCLKNVLISLNNIYRNNEDDGIYFFPNMKDKSEKEIHAELNNYISTICPNTKLDFNSLPNIFHNYLIYHSGFTDEFINSIFQKNQFGGKIFGHDHEFYRHQIKALRSWWHERLLDIYTKSSQLNFSNTF</sequence>
<keyword evidence="1" id="KW-0175">Coiled coil</keyword>
<evidence type="ECO:0000259" key="2">
    <source>
        <dbReference type="Pfam" id="PF13356"/>
    </source>
</evidence>
<accession>A0A941I5B3</accession>
<protein>
    <submittedName>
        <fullName evidence="3">DUF4102 domain-containing protein</fullName>
    </submittedName>
</protein>
<dbReference type="RefSeq" id="WP_212687922.1">
    <property type="nucleotide sequence ID" value="NZ_JAGSPN010000007.1"/>
</dbReference>
<evidence type="ECO:0000256" key="1">
    <source>
        <dbReference type="SAM" id="Coils"/>
    </source>
</evidence>
<dbReference type="Pfam" id="PF13356">
    <property type="entry name" value="Arm-DNA-bind_3"/>
    <property type="match status" value="1"/>
</dbReference>
<comment type="caution">
    <text evidence="3">The sequence shown here is derived from an EMBL/GenBank/DDBJ whole genome shotgun (WGS) entry which is preliminary data.</text>
</comment>
<name>A0A941I5B3_9BURK</name>
<feature type="domain" description="Integrase DNA-binding" evidence="2">
    <location>
        <begin position="49"/>
        <end position="113"/>
    </location>
</feature>
<evidence type="ECO:0000313" key="3">
    <source>
        <dbReference type="EMBL" id="MBR7782607.1"/>
    </source>
</evidence>
<dbReference type="Proteomes" id="UP000680067">
    <property type="component" value="Unassembled WGS sequence"/>
</dbReference>
<gene>
    <name evidence="3" type="ORF">KDM89_10655</name>
</gene>
<reference evidence="3" key="1">
    <citation type="submission" date="2021-04" db="EMBL/GenBank/DDBJ databases">
        <title>novel species isolated from subtropical streams in China.</title>
        <authorList>
            <person name="Lu H."/>
        </authorList>
    </citation>
    <scope>NUCLEOTIDE SEQUENCE</scope>
    <source>
        <strain evidence="3">LFS511W</strain>
    </source>
</reference>
<dbReference type="AlphaFoldDB" id="A0A941I5B3"/>